<name>F6HJ31_VITVI</name>
<dbReference type="PANTHER" id="PTHR36073">
    <property type="match status" value="1"/>
</dbReference>
<evidence type="ECO:0000313" key="3">
    <source>
        <dbReference type="EMBL" id="CCB52228.1"/>
    </source>
</evidence>
<evidence type="ECO:0000313" key="4">
    <source>
        <dbReference type="Proteomes" id="UP000009183"/>
    </source>
</evidence>
<dbReference type="PaxDb" id="29760-VIT_02s0087g00570.t01"/>
<organism evidence="3 4">
    <name type="scientific">Vitis vinifera</name>
    <name type="common">Grape</name>
    <dbReference type="NCBI Taxonomy" id="29760"/>
    <lineage>
        <taxon>Eukaryota</taxon>
        <taxon>Viridiplantae</taxon>
        <taxon>Streptophyta</taxon>
        <taxon>Embryophyta</taxon>
        <taxon>Tracheophyta</taxon>
        <taxon>Spermatophyta</taxon>
        <taxon>Magnoliopsida</taxon>
        <taxon>eudicotyledons</taxon>
        <taxon>Gunneridae</taxon>
        <taxon>Pentapetalae</taxon>
        <taxon>rosids</taxon>
        <taxon>Vitales</taxon>
        <taxon>Vitaceae</taxon>
        <taxon>Viteae</taxon>
        <taxon>Vitis</taxon>
    </lineage>
</organism>
<dbReference type="eggNOG" id="ENOG502QVX6">
    <property type="taxonomic scope" value="Eukaryota"/>
</dbReference>
<evidence type="ECO:0000256" key="1">
    <source>
        <dbReference type="SAM" id="Coils"/>
    </source>
</evidence>
<dbReference type="Proteomes" id="UP000009183">
    <property type="component" value="Chromosome 2"/>
</dbReference>
<feature type="coiled-coil region" evidence="1">
    <location>
        <begin position="46"/>
        <end position="101"/>
    </location>
</feature>
<keyword evidence="4" id="KW-1185">Reference proteome</keyword>
<proteinExistence type="predicted"/>
<dbReference type="AlphaFoldDB" id="F6HJ31"/>
<dbReference type="STRING" id="29760.F6HJ31"/>
<sequence>MELVRAAIYFHVNIFWRIVIWTVALISLPVRILTALQRERLLEMHLQEMQIDLENLMWDRKELEGHLKVATKEHRVMEMMLLELEEEHDKAIVKIELLESKFQEFQDSIHNLHVFFI</sequence>
<dbReference type="HOGENOM" id="CLU_2089230_0_0_1"/>
<keyword evidence="2" id="KW-0472">Membrane</keyword>
<accession>F6HJ31</accession>
<dbReference type="InParanoid" id="F6HJ31"/>
<keyword evidence="2" id="KW-0812">Transmembrane</keyword>
<dbReference type="EMBL" id="FN595769">
    <property type="protein sequence ID" value="CCB52228.1"/>
    <property type="molecule type" value="Genomic_DNA"/>
</dbReference>
<keyword evidence="2" id="KW-1133">Transmembrane helix</keyword>
<evidence type="ECO:0000256" key="2">
    <source>
        <dbReference type="SAM" id="Phobius"/>
    </source>
</evidence>
<feature type="transmembrane region" description="Helical" evidence="2">
    <location>
        <begin position="14"/>
        <end position="34"/>
    </location>
</feature>
<reference evidence="4" key="1">
    <citation type="journal article" date="2007" name="Nature">
        <title>The grapevine genome sequence suggests ancestral hexaploidization in major angiosperm phyla.</title>
        <authorList>
            <consortium name="The French-Italian Public Consortium for Grapevine Genome Characterization."/>
            <person name="Jaillon O."/>
            <person name="Aury J.-M."/>
            <person name="Noel B."/>
            <person name="Policriti A."/>
            <person name="Clepet C."/>
            <person name="Casagrande A."/>
            <person name="Choisne N."/>
            <person name="Aubourg S."/>
            <person name="Vitulo N."/>
            <person name="Jubin C."/>
            <person name="Vezzi A."/>
            <person name="Legeai F."/>
            <person name="Hugueney P."/>
            <person name="Dasilva C."/>
            <person name="Horner D."/>
            <person name="Mica E."/>
            <person name="Jublot D."/>
            <person name="Poulain J."/>
            <person name="Bruyere C."/>
            <person name="Billault A."/>
            <person name="Segurens B."/>
            <person name="Gouyvenoux M."/>
            <person name="Ugarte E."/>
            <person name="Cattonaro F."/>
            <person name="Anthouard V."/>
            <person name="Vico V."/>
            <person name="Del Fabbro C."/>
            <person name="Alaux M."/>
            <person name="Di Gaspero G."/>
            <person name="Dumas V."/>
            <person name="Felice N."/>
            <person name="Paillard S."/>
            <person name="Juman I."/>
            <person name="Moroldo M."/>
            <person name="Scalabrin S."/>
            <person name="Canaguier A."/>
            <person name="Le Clainche I."/>
            <person name="Malacrida G."/>
            <person name="Durand E."/>
            <person name="Pesole G."/>
            <person name="Laucou V."/>
            <person name="Chatelet P."/>
            <person name="Merdinoglu D."/>
            <person name="Delledonne M."/>
            <person name="Pezzotti M."/>
            <person name="Lecharny A."/>
            <person name="Scarpelli C."/>
            <person name="Artiguenave F."/>
            <person name="Pe M.E."/>
            <person name="Valle G."/>
            <person name="Morgante M."/>
            <person name="Caboche M."/>
            <person name="Adam-Blondon A.-F."/>
            <person name="Weissenbach J."/>
            <person name="Quetier F."/>
            <person name="Wincker P."/>
        </authorList>
    </citation>
    <scope>NUCLEOTIDE SEQUENCE [LARGE SCALE GENOMIC DNA]</scope>
    <source>
        <strain evidence="4">cv. Pinot noir / PN40024</strain>
    </source>
</reference>
<gene>
    <name evidence="3" type="ordered locus">VIT_02s0087g00570</name>
</gene>
<dbReference type="PANTHER" id="PTHR36073:SF1">
    <property type="entry name" value="OS01G0962100 PROTEIN"/>
    <property type="match status" value="1"/>
</dbReference>
<protein>
    <submittedName>
        <fullName evidence="3">Uncharacterized protein</fullName>
    </submittedName>
</protein>
<keyword evidence="1" id="KW-0175">Coiled coil</keyword>